<accession>A0A452VKJ3</accession>
<dbReference type="PANTHER" id="PTHR11738">
    <property type="entry name" value="MHC CLASS I NK CELL RECEPTOR"/>
    <property type="match status" value="1"/>
</dbReference>
<dbReference type="Gene3D" id="2.60.40.10">
    <property type="entry name" value="Immunoglobulins"/>
    <property type="match status" value="4"/>
</dbReference>
<feature type="chain" id="PRO_5019061962" evidence="4">
    <location>
        <begin position="28"/>
        <end position="535"/>
    </location>
</feature>
<reference evidence="7" key="1">
    <citation type="submission" date="2019-03" db="UniProtKB">
        <authorList>
            <consortium name="Ensembl"/>
        </authorList>
    </citation>
    <scope>IDENTIFICATION</scope>
</reference>
<feature type="domain" description="Immunoglobulin" evidence="6">
    <location>
        <begin position="366"/>
        <end position="455"/>
    </location>
</feature>
<dbReference type="Pfam" id="PF00047">
    <property type="entry name" value="ig"/>
    <property type="match status" value="2"/>
</dbReference>
<dbReference type="InterPro" id="IPR050412">
    <property type="entry name" value="Ig-like_Receptors_ImmuneReg"/>
</dbReference>
<dbReference type="Pfam" id="PF13895">
    <property type="entry name" value="Ig_2"/>
    <property type="match status" value="1"/>
</dbReference>
<dbReference type="GO" id="GO:0005886">
    <property type="term" value="C:plasma membrane"/>
    <property type="evidence" value="ECO:0007669"/>
    <property type="project" value="TreeGrafter"/>
</dbReference>
<dbReference type="InterPro" id="IPR036179">
    <property type="entry name" value="Ig-like_dom_sf"/>
</dbReference>
<dbReference type="InterPro" id="IPR003598">
    <property type="entry name" value="Ig_sub2"/>
</dbReference>
<evidence type="ECO:0000256" key="2">
    <source>
        <dbReference type="ARBA" id="ARBA00023157"/>
    </source>
</evidence>
<gene>
    <name evidence="7" type="primary">LOC103680282</name>
</gene>
<evidence type="ECO:0000256" key="4">
    <source>
        <dbReference type="SAM" id="SignalP"/>
    </source>
</evidence>
<dbReference type="GeneTree" id="ENSGT01100000263478"/>
<keyword evidence="3" id="KW-0393">Immunoglobulin domain</keyword>
<dbReference type="FunFam" id="2.60.40.10:FF:000049">
    <property type="entry name" value="Leukocyte immunoglobulin-like receptor subfamily B member 1"/>
    <property type="match status" value="4"/>
</dbReference>
<dbReference type="SMART" id="SM00409">
    <property type="entry name" value="IG"/>
    <property type="match status" value="4"/>
</dbReference>
<feature type="domain" description="Immunoglobulin" evidence="6">
    <location>
        <begin position="68"/>
        <end position="152"/>
    </location>
</feature>
<feature type="domain" description="Immunoglobulin subtype 2" evidence="5">
    <location>
        <begin position="270"/>
        <end position="337"/>
    </location>
</feature>
<dbReference type="SMART" id="SM00408">
    <property type="entry name" value="IGc2"/>
    <property type="match status" value="2"/>
</dbReference>
<protein>
    <submittedName>
        <fullName evidence="7">Leukocyte immunoglobulin-like receptor subfamily A member 2</fullName>
    </submittedName>
</protein>
<keyword evidence="1 4" id="KW-0732">Signal</keyword>
<dbReference type="Ensembl" id="ENSUMAT00000040608.1">
    <property type="protein sequence ID" value="ENSUMAP00000034332.1"/>
    <property type="gene ID" value="ENSUMAG00000024693.1"/>
</dbReference>
<evidence type="ECO:0000259" key="5">
    <source>
        <dbReference type="SMART" id="SM00408"/>
    </source>
</evidence>
<sequence length="535" mass="58037">MGKPPAAGILWVCLFCQFLWFCPSVQACPVGSSAMTITFMVLLCLGPRLGQMTHVQAETLLTPIIWAEPGPEVAQGKPVSIWCQGSQHADQYFLYREGVSEPLRREFPMGPSNKAKFPFPHMTYNLAGRYFCLYHRRTRRSIPSKPLDLAVTGMFNKPSLVALPSPIVTSGGSVTLQCGSWQAFDWFVLCSEGGEGHPRHLDAQHQADGWFQALFPVDPVSPSHRPTYRCYGYFSSSPYVWSTSSLILELLISGVSRKPSLSVLPGPVVAPGQSLTLQCRSDVSYDRFALSKEGAGDPPQYLARQLQEGLSGADFALGPVRPSHGGRYTCYGGHTLSSKWSAPSDLLDILVAVLPPQGPAPTLSAWPGPTVAPGENVTLRCQSPSLFDAFLLSKEGEAGPPLHLRSQHQDGVFQANFPLRPATLDHGGTYRCYGSLGSTPFLLSHPSDPLELVVTGAAVTLTPSVETPDSTSAPLPDHTLENLIRMGLSTLVLVALAVWVFQAWHSQRGSHGETERCCLHGSSPRTGTWNRHSPA</sequence>
<dbReference type="PANTHER" id="PTHR11738:SF181">
    <property type="entry name" value="LEUKOCYTE IMMUNOGLOBULIN-LIKE RECEPTOR SUBFAMILY B MEMBER 4A-RELATED"/>
    <property type="match status" value="1"/>
</dbReference>
<dbReference type="GO" id="GO:0002764">
    <property type="term" value="P:immune response-regulating signaling pathway"/>
    <property type="evidence" value="ECO:0007669"/>
    <property type="project" value="TreeGrafter"/>
</dbReference>
<proteinExistence type="predicted"/>
<feature type="domain" description="Immunoglobulin subtype 2" evidence="5">
    <location>
        <begin position="372"/>
        <end position="439"/>
    </location>
</feature>
<dbReference type="InterPro" id="IPR003599">
    <property type="entry name" value="Ig_sub"/>
</dbReference>
<feature type="domain" description="Immunoglobulin" evidence="6">
    <location>
        <begin position="264"/>
        <end position="349"/>
    </location>
</feature>
<feature type="signal peptide" evidence="4">
    <location>
        <begin position="1"/>
        <end position="27"/>
    </location>
</feature>
<dbReference type="SUPFAM" id="SSF48726">
    <property type="entry name" value="Immunoglobulin"/>
    <property type="match status" value="4"/>
</dbReference>
<feature type="domain" description="Immunoglobulin" evidence="6">
    <location>
        <begin position="163"/>
        <end position="249"/>
    </location>
</feature>
<evidence type="ECO:0000259" key="6">
    <source>
        <dbReference type="SMART" id="SM00409"/>
    </source>
</evidence>
<evidence type="ECO:0000256" key="1">
    <source>
        <dbReference type="ARBA" id="ARBA00022729"/>
    </source>
</evidence>
<dbReference type="PROSITE" id="PS51257">
    <property type="entry name" value="PROKAR_LIPOPROTEIN"/>
    <property type="match status" value="1"/>
</dbReference>
<keyword evidence="2" id="KW-1015">Disulfide bond</keyword>
<dbReference type="AlphaFoldDB" id="A0A452VKJ3"/>
<dbReference type="InterPro" id="IPR013783">
    <property type="entry name" value="Ig-like_fold"/>
</dbReference>
<evidence type="ECO:0000313" key="7">
    <source>
        <dbReference type="Ensembl" id="ENSUMAP00000034332"/>
    </source>
</evidence>
<dbReference type="OMA" id="GETERCC"/>
<organism evidence="7">
    <name type="scientific">Ursus maritimus</name>
    <name type="common">Polar bear</name>
    <name type="synonym">Thalarctos maritimus</name>
    <dbReference type="NCBI Taxonomy" id="29073"/>
    <lineage>
        <taxon>Eukaryota</taxon>
        <taxon>Metazoa</taxon>
        <taxon>Chordata</taxon>
        <taxon>Craniata</taxon>
        <taxon>Vertebrata</taxon>
        <taxon>Euteleostomi</taxon>
        <taxon>Mammalia</taxon>
        <taxon>Eutheria</taxon>
        <taxon>Laurasiatheria</taxon>
        <taxon>Carnivora</taxon>
        <taxon>Caniformia</taxon>
        <taxon>Ursidae</taxon>
        <taxon>Ursus</taxon>
    </lineage>
</organism>
<dbReference type="InterPro" id="IPR013151">
    <property type="entry name" value="Immunoglobulin_dom"/>
</dbReference>
<name>A0A452VKJ3_URSMA</name>
<evidence type="ECO:0000256" key="3">
    <source>
        <dbReference type="ARBA" id="ARBA00023319"/>
    </source>
</evidence>